<sequence>YLRTYLLLTMKLQKCTAVDIRLTADLKIRCSDRAERNKDTAISSDISTLSASK</sequence>
<feature type="non-terminal residue" evidence="1">
    <location>
        <position position="53"/>
    </location>
</feature>
<proteinExistence type="predicted"/>
<evidence type="ECO:0000313" key="1">
    <source>
        <dbReference type="EMBL" id="KMW67223.1"/>
    </source>
</evidence>
<reference evidence="1" key="1">
    <citation type="submission" date="2010-03" db="EMBL/GenBank/DDBJ databases">
        <title>Annotation of Blastomyces dermatitidis strain ATCC 18188.</title>
        <authorList>
            <consortium name="The Broad Institute Genome Sequencing Platform"/>
            <consortium name="Broad Institute Genome Sequencing Center for Infectious Disease."/>
            <person name="Cuomo C."/>
            <person name="Klein B."/>
            <person name="Sullivan T."/>
            <person name="Heitman J."/>
            <person name="Young S."/>
            <person name="Zeng Q."/>
            <person name="Gargeya S."/>
            <person name="Alvarado L."/>
            <person name="Berlin A.M."/>
            <person name="Chapman S.B."/>
            <person name="Chen Z."/>
            <person name="Freedman E."/>
            <person name="Gellesch M."/>
            <person name="Goldberg J."/>
            <person name="Griggs A."/>
            <person name="Gujja S."/>
            <person name="Heilman E."/>
            <person name="Heiman D."/>
            <person name="Howarth C."/>
            <person name="Mehta T."/>
            <person name="Neiman D."/>
            <person name="Pearson M."/>
            <person name="Roberts A."/>
            <person name="Saif S."/>
            <person name="Shea T."/>
            <person name="Shenoy N."/>
            <person name="Sisk P."/>
            <person name="Stolte C."/>
            <person name="Sykes S."/>
            <person name="White J."/>
            <person name="Yandava C."/>
            <person name="Haas B."/>
            <person name="Nusbaum C."/>
            <person name="Birren B."/>
        </authorList>
    </citation>
    <scope>NUCLEOTIDE SEQUENCE</scope>
    <source>
        <strain evidence="1">ATCC 18188</strain>
    </source>
</reference>
<feature type="non-terminal residue" evidence="1">
    <location>
        <position position="1"/>
    </location>
</feature>
<accession>A0A0J9ELL6</accession>
<gene>
    <name evidence="1" type="ORF">BDDG_11988</name>
</gene>
<name>A0A0J9ELL6_AJEDA</name>
<dbReference type="EMBL" id="GG749419">
    <property type="protein sequence ID" value="KMW67223.1"/>
    <property type="molecule type" value="Genomic_DNA"/>
</dbReference>
<organism evidence="1">
    <name type="scientific">Ajellomyces dermatitidis (strain ATCC 18188 / CBS 674.68)</name>
    <name type="common">Blastomyces dermatitidis</name>
    <dbReference type="NCBI Taxonomy" id="653446"/>
    <lineage>
        <taxon>Eukaryota</taxon>
        <taxon>Fungi</taxon>
        <taxon>Dikarya</taxon>
        <taxon>Ascomycota</taxon>
        <taxon>Pezizomycotina</taxon>
        <taxon>Eurotiomycetes</taxon>
        <taxon>Eurotiomycetidae</taxon>
        <taxon>Onygenales</taxon>
        <taxon>Ajellomycetaceae</taxon>
        <taxon>Blastomyces</taxon>
    </lineage>
</organism>
<dbReference type="Proteomes" id="UP000007802">
    <property type="component" value="Unassembled WGS sequence"/>
</dbReference>
<dbReference type="AlphaFoldDB" id="A0A0J9ELL6"/>
<protein>
    <submittedName>
        <fullName evidence="1">Uncharacterized protein</fullName>
    </submittedName>
</protein>